<dbReference type="InterPro" id="IPR043990">
    <property type="entry name" value="AC_1"/>
</dbReference>
<dbReference type="Gene3D" id="2.40.128.130">
    <property type="entry name" value="Autotransporter beta-domain"/>
    <property type="match status" value="1"/>
</dbReference>
<accession>A0A6G9RJJ2</accession>
<dbReference type="InterPro" id="IPR005546">
    <property type="entry name" value="Autotransporte_beta"/>
</dbReference>
<dbReference type="InterPro" id="IPR036709">
    <property type="entry name" value="Autotransporte_beta_dom_sf"/>
</dbReference>
<dbReference type="Pfam" id="PF03797">
    <property type="entry name" value="Autotransporter"/>
    <property type="match status" value="1"/>
</dbReference>
<dbReference type="InterPro" id="IPR006315">
    <property type="entry name" value="OM_autotransptr_brl_dom"/>
</dbReference>
<dbReference type="Pfam" id="PF18883">
    <property type="entry name" value="AC_1"/>
    <property type="match status" value="1"/>
</dbReference>
<dbReference type="AlphaFoldDB" id="A0A6G9RJJ2"/>
<proteinExistence type="predicted"/>
<dbReference type="PANTHER" id="PTHR35037:SF3">
    <property type="entry name" value="C-TERMINAL REGION OF AIDA-LIKE PROTEIN"/>
    <property type="match status" value="1"/>
</dbReference>
<dbReference type="RefSeq" id="WP_167575604.1">
    <property type="nucleotide sequence ID" value="NZ_CP050321.1"/>
</dbReference>
<dbReference type="PROSITE" id="PS51208">
    <property type="entry name" value="AUTOTRANSPORTER"/>
    <property type="match status" value="1"/>
</dbReference>
<dbReference type="SMART" id="SM00869">
    <property type="entry name" value="Autotransporter"/>
    <property type="match status" value="1"/>
</dbReference>
<dbReference type="Gene3D" id="2.160.20.20">
    <property type="match status" value="2"/>
</dbReference>
<keyword evidence="4" id="KW-1185">Reference proteome</keyword>
<reference evidence="3 4" key="1">
    <citation type="submission" date="2020-02" db="EMBL/GenBank/DDBJ databases">
        <title>Whole genome PO2S7.</title>
        <authorList>
            <person name="Singha K.M."/>
        </authorList>
    </citation>
    <scope>NUCLEOTIDE SEQUENCE [LARGE SCALE GENOMIC DNA]</scope>
    <source>
        <strain evidence="3 4">PO2S7</strain>
    </source>
</reference>
<evidence type="ECO:0000259" key="2">
    <source>
        <dbReference type="PROSITE" id="PS51208"/>
    </source>
</evidence>
<dbReference type="Proteomes" id="UP000503580">
    <property type="component" value="Chromosome"/>
</dbReference>
<dbReference type="InterPro" id="IPR051551">
    <property type="entry name" value="Autotransporter_adhesion"/>
</dbReference>
<dbReference type="SUPFAM" id="SSF103515">
    <property type="entry name" value="Autotransporter"/>
    <property type="match status" value="1"/>
</dbReference>
<feature type="domain" description="Autotransporter" evidence="2">
    <location>
        <begin position="909"/>
        <end position="1184"/>
    </location>
</feature>
<dbReference type="EMBL" id="CP050321">
    <property type="protein sequence ID" value="QIR27080.1"/>
    <property type="molecule type" value="Genomic_DNA"/>
</dbReference>
<dbReference type="GO" id="GO:0019867">
    <property type="term" value="C:outer membrane"/>
    <property type="evidence" value="ECO:0007669"/>
    <property type="project" value="InterPro"/>
</dbReference>
<evidence type="ECO:0000313" key="4">
    <source>
        <dbReference type="Proteomes" id="UP000503580"/>
    </source>
</evidence>
<feature type="region of interest" description="Disordered" evidence="1">
    <location>
        <begin position="849"/>
        <end position="873"/>
    </location>
</feature>
<dbReference type="CDD" id="cd01344">
    <property type="entry name" value="PL2_Passenger_AT"/>
    <property type="match status" value="1"/>
</dbReference>
<sequence length="1184" mass="121938">MVFSNIAQAITYYSDKNELHCKRREVLETYGNQGASMSCLNTKLSKISIMIGILLSTSTEIAKAQTIADSTSVNLPVNHSSVSNTSNTPELHALNAGSILSSGTLNISTTGGNSEGVLAQSGGTVNLNGNSIITTSGNDSSGIKVDGTDSSVTSQGDLSITANGSSYGIYALNGGNVDVSGGTLNVTANNDASVNGPYSAIEANGSGTAVVINAGGLIQTSSLLPSGGGVNSSAVSASNGASIVLNGTSSSKLNIKTVGDTAHGISMDANGVGTTVHGSHLAISTSGTNANGVFVGDDFSLSDSTVNTSGADADGIKLLGSNSHGAIQDSSITTSGASADGISAIAGGVSELNSVSINTTGDDSSGIYASNSGKVSSQGLLSINSTGSGSAAIVAQDNSNIEIRDQFNIVSTGDDASAISATDSSTITLSGNGVVEKNSSSSIFTTSAIYAATGSHISLQGTDSINVNTTGANIHGVYVDGNGDVNNPTVVSLSKTNISTSGFGALGVYAINQGATTNVTDSYINTKNSSAAGLMTRDGAVANISNSNILTENHISAAVRAVSGGTINATNSAFETKGNYSPGVSLEGGNVVLNNTTVKTENSIQSPAILQNRGVSTLSMTGGELSSLAGESIYAIEGDGTIELNGVNATVNNGIFINNTGAAELDVTADNNSVIMGDALNTSSSTASLSLNNSAVWTGKSVDMTSLNISNSSQWNVTGDSNAETITLNNALVNFQSTSVNDVKNITTNSLSGNNGTINFNTVLNEGDSNSVTDKIIVNGDATGSYKININQIGGNGALTVNDGIKLASISGQDSTSIALSKPVVAGAYEYLAYNGGQSGNGWYLRSILEPTPETTPNPNSNPTPTSKPSYNPSVPGYVIAPYLNRMYGYQTVGTLHERVGEQENIKKESNMPQGAWGRIGGGETKSSADRFNYDADTWFAQLGGDLYNKFAEDGTRVHSGVFATFGQVSTSAKDSARGIYKNRSTTTGKINSKGYGFGAYYTSYFSNDVYLDTVAQYTHYRNDYNSIYGSDATQNGDGITLSVEAGKPFKYTNGLYLEPQVQLMYQYLHLDATNDGIAYVKSTSDNSGLARIGGRLGYDSVKTSKAHPYLTANVLTNIGRSPDVTVSSVRMNQNYSDQWYELGGGFTGDITKNASLYADMKYQHDFEGNMHGFAGNLGVRVNW</sequence>
<dbReference type="SUPFAM" id="SSF51126">
    <property type="entry name" value="Pectin lyase-like"/>
    <property type="match status" value="1"/>
</dbReference>
<dbReference type="NCBIfam" id="TIGR01414">
    <property type="entry name" value="autotrans_barl"/>
    <property type="match status" value="1"/>
</dbReference>
<name>A0A6G9RJJ2_9ENTR</name>
<organism evidence="3 4">
    <name type="scientific">Kluyvera genomosp. 3</name>
    <dbReference type="NCBI Taxonomy" id="2774055"/>
    <lineage>
        <taxon>Bacteria</taxon>
        <taxon>Pseudomonadati</taxon>
        <taxon>Pseudomonadota</taxon>
        <taxon>Gammaproteobacteria</taxon>
        <taxon>Enterobacterales</taxon>
        <taxon>Enterobacteriaceae</taxon>
        <taxon>Kluyvera</taxon>
    </lineage>
</organism>
<evidence type="ECO:0000256" key="1">
    <source>
        <dbReference type="SAM" id="MobiDB-lite"/>
    </source>
</evidence>
<feature type="compositionally biased region" description="Low complexity" evidence="1">
    <location>
        <begin position="863"/>
        <end position="873"/>
    </location>
</feature>
<dbReference type="PANTHER" id="PTHR35037">
    <property type="entry name" value="C-TERMINAL REGION OF AIDA-LIKE PROTEIN"/>
    <property type="match status" value="1"/>
</dbReference>
<gene>
    <name evidence="3" type="ORF">GY169_09815</name>
</gene>
<dbReference type="InterPro" id="IPR011050">
    <property type="entry name" value="Pectin_lyase_fold/virulence"/>
</dbReference>
<protein>
    <submittedName>
        <fullName evidence="3">Autotransporter outer membrane beta-barrel domain-containing protein</fullName>
    </submittedName>
</protein>
<evidence type="ECO:0000313" key="3">
    <source>
        <dbReference type="EMBL" id="QIR27080.1"/>
    </source>
</evidence>
<dbReference type="InterPro" id="IPR012332">
    <property type="entry name" value="Autotransporter_pectin_lyase_C"/>
</dbReference>
<dbReference type="KEGG" id="kgn:GY169_09815"/>